<dbReference type="Pfam" id="PF00899">
    <property type="entry name" value="ThiF"/>
    <property type="match status" value="1"/>
</dbReference>
<evidence type="ECO:0000256" key="10">
    <source>
        <dbReference type="ARBA" id="ARBA00023268"/>
    </source>
</evidence>
<dbReference type="HAMAP" id="MF_03049">
    <property type="entry name" value="MOCS3_Uba4"/>
    <property type="match status" value="1"/>
</dbReference>
<evidence type="ECO:0000256" key="7">
    <source>
        <dbReference type="ARBA" id="ARBA00022833"/>
    </source>
</evidence>
<dbReference type="EC" id="2.8.1.-" evidence="11"/>
<feature type="binding site" evidence="11">
    <location>
        <position position="299"/>
    </location>
    <ligand>
        <name>Zn(2+)</name>
        <dbReference type="ChEBI" id="CHEBI:29105"/>
    </ligand>
</feature>
<feature type="active site" description="Glycyl thioester intermediate; for adenylyltransferase activity" evidence="11">
    <location>
        <position position="241"/>
    </location>
</feature>
<evidence type="ECO:0000256" key="9">
    <source>
        <dbReference type="ARBA" id="ARBA00023150"/>
    </source>
</evidence>
<name>A0A336M9W7_CULSO</name>
<dbReference type="OMA" id="IPDVGMD"/>
<feature type="binding site" evidence="11">
    <location>
        <position position="227"/>
    </location>
    <ligand>
        <name>Zn(2+)</name>
        <dbReference type="ChEBI" id="CHEBI:29105"/>
    </ligand>
</feature>
<evidence type="ECO:0000256" key="11">
    <source>
        <dbReference type="HAMAP-Rule" id="MF_03049"/>
    </source>
</evidence>
<evidence type="ECO:0000256" key="6">
    <source>
        <dbReference type="ARBA" id="ARBA00022741"/>
    </source>
</evidence>
<feature type="binding site" evidence="11">
    <location>
        <position position="302"/>
    </location>
    <ligand>
        <name>Zn(2+)</name>
        <dbReference type="ChEBI" id="CHEBI:29105"/>
    </ligand>
</feature>
<dbReference type="VEuPathDB" id="VectorBase:CSON012665"/>
<keyword evidence="3 11" id="KW-0808">Transferase</keyword>
<keyword evidence="4 11" id="KW-0819">tRNA processing</keyword>
<dbReference type="InterPro" id="IPR001763">
    <property type="entry name" value="Rhodanese-like_dom"/>
</dbReference>
<evidence type="ECO:0000256" key="3">
    <source>
        <dbReference type="ARBA" id="ARBA00022679"/>
    </source>
</evidence>
<keyword evidence="9 11" id="KW-0501">Molybdenum cofactor biosynthesis</keyword>
<protein>
    <recommendedName>
        <fullName evidence="11">Adenylyltransferase and sulfurtransferase MOCS3 homolog</fullName>
    </recommendedName>
    <alternativeName>
        <fullName evidence="11">UBA4 homolog</fullName>
    </alternativeName>
    <alternativeName>
        <fullName evidence="11">Ubiquitin-like protein activator 4 homolog</fullName>
    </alternativeName>
    <domain>
        <recommendedName>
            <fullName evidence="11">Adenylyltransferase</fullName>
            <ecNumber evidence="11">2.7.7.-</ecNumber>
        </recommendedName>
    </domain>
    <domain>
        <recommendedName>
            <fullName evidence="11">Sulfurtransferase</fullName>
            <ecNumber evidence="11">2.8.1.-</ecNumber>
        </recommendedName>
    </domain>
</protein>
<comment type="cofactor">
    <cofactor evidence="11">
        <name>Zn(2+)</name>
        <dbReference type="ChEBI" id="CHEBI:29105"/>
    </cofactor>
    <text evidence="11">Binds 1 zinc ion per subunit.</text>
</comment>
<dbReference type="PROSITE" id="PS50206">
    <property type="entry name" value="RHODANESE_3"/>
    <property type="match status" value="1"/>
</dbReference>
<dbReference type="GO" id="GO:0005524">
    <property type="term" value="F:ATP binding"/>
    <property type="evidence" value="ECO:0007669"/>
    <property type="project" value="UniProtKB-KW"/>
</dbReference>
<dbReference type="PANTHER" id="PTHR10953:SF102">
    <property type="entry name" value="ADENYLYLTRANSFERASE AND SULFURTRANSFERASE MOCS3"/>
    <property type="match status" value="1"/>
</dbReference>
<feature type="binding site" evidence="11">
    <location>
        <position position="224"/>
    </location>
    <ligand>
        <name>Zn(2+)</name>
        <dbReference type="ChEBI" id="CHEBI:29105"/>
    </ligand>
</feature>
<keyword evidence="7 11" id="KW-0862">Zinc</keyword>
<dbReference type="GO" id="GO:0004792">
    <property type="term" value="F:thiosulfate-cyanide sulfurtransferase activity"/>
    <property type="evidence" value="ECO:0007669"/>
    <property type="project" value="TreeGrafter"/>
</dbReference>
<dbReference type="InterPro" id="IPR045886">
    <property type="entry name" value="ThiF/MoeB/HesA"/>
</dbReference>
<comment type="subcellular location">
    <subcellularLocation>
        <location evidence="1">Cytoplasm</location>
        <location evidence="1">Cytosol</location>
    </subcellularLocation>
</comment>
<evidence type="ECO:0000256" key="8">
    <source>
        <dbReference type="ARBA" id="ARBA00022840"/>
    </source>
</evidence>
<keyword evidence="12" id="KW-0175">Coiled coil</keyword>
<dbReference type="NCBIfam" id="NF004281">
    <property type="entry name" value="PRK05690.1"/>
    <property type="match status" value="1"/>
</dbReference>
<dbReference type="AlphaFoldDB" id="A0A336M9W7"/>
<evidence type="ECO:0000313" key="14">
    <source>
        <dbReference type="EMBL" id="SSX25689.1"/>
    </source>
</evidence>
<dbReference type="InterPro" id="IPR000594">
    <property type="entry name" value="ThiF_NAD_FAD-bd"/>
</dbReference>
<keyword evidence="2 11" id="KW-0963">Cytoplasm</keyword>
<evidence type="ECO:0000259" key="13">
    <source>
        <dbReference type="PROSITE" id="PS50206"/>
    </source>
</evidence>
<keyword evidence="5 11" id="KW-0479">Metal-binding</keyword>
<feature type="binding site" evidence="11">
    <location>
        <position position="94"/>
    </location>
    <ligand>
        <name>ATP</name>
        <dbReference type="ChEBI" id="CHEBI:30616"/>
    </ligand>
</feature>
<dbReference type="PANTHER" id="PTHR10953">
    <property type="entry name" value="UBIQUITIN-ACTIVATING ENZYME E1"/>
    <property type="match status" value="1"/>
</dbReference>
<evidence type="ECO:0000256" key="2">
    <source>
        <dbReference type="ARBA" id="ARBA00022490"/>
    </source>
</evidence>
<dbReference type="CDD" id="cd00757">
    <property type="entry name" value="ThiF_MoeB_HesA_family"/>
    <property type="match status" value="1"/>
</dbReference>
<reference evidence="14" key="1">
    <citation type="submission" date="2018-07" db="EMBL/GenBank/DDBJ databases">
        <authorList>
            <person name="Quirk P.G."/>
            <person name="Krulwich T.A."/>
        </authorList>
    </citation>
    <scope>NUCLEOTIDE SEQUENCE</scope>
</reference>
<dbReference type="SUPFAM" id="SSF69572">
    <property type="entry name" value="Activating enzymes of the ubiquitin-like proteins"/>
    <property type="match status" value="1"/>
</dbReference>
<dbReference type="InterPro" id="IPR036873">
    <property type="entry name" value="Rhodanese-like_dom_sf"/>
</dbReference>
<dbReference type="FunFam" id="3.40.50.720:FF:000206">
    <property type="entry name" value="Adenylyltransferase and sulfurtransferase MOCS3"/>
    <property type="match status" value="1"/>
</dbReference>
<sequence>MDELQAKFCKKKLQVLERQKSEYDSALKETEDQLEKLRQRCEQLESSKETGVSCTKLTNDEIARYSRQIILPNFGVSGQLKLKNASVLIVGAGGLGCPSSQHLVGAGVGHIGLVDYDVVEINNLHRQLMHTEEAIGTPKVESLRNSLLKLNSNTKITTFNSQLDSKSALNIIKKFDIVLDCTDNVATRYLLNDACVMLKKPLVSGSALQFEGQLTVYNYQGGPCYRCLFPKPPPPEAVTNCGDGGVFCTVTGIIGTMQAMEATKIIQNLNGVLAGKLLIYDALETTFRNVKLRGKKSTCDICGDQPTITELIDYEQFCGMKATDKDSHLNILGPEDRITVEEFNDKFARSGFLLIDVRSENEFEICQLPQAINIPIKEVLDDRKEENLRKIILTTQKSPIFVVCRRGNDSQLAVQRLKTIFDKMSFKDIVGGLHAWTKNIDSNFPMY</sequence>
<feature type="active site" description="Cysteine persulfide intermediate; for sulfurtransferase activity" evidence="11">
    <location>
        <position position="404"/>
    </location>
</feature>
<accession>A0A336M9W7</accession>
<dbReference type="GO" id="GO:0006777">
    <property type="term" value="P:Mo-molybdopterin cofactor biosynthetic process"/>
    <property type="evidence" value="ECO:0007669"/>
    <property type="project" value="UniProtKB-UniRule"/>
</dbReference>
<gene>
    <name evidence="14" type="primary">CSON012665</name>
</gene>
<dbReference type="GO" id="GO:0070566">
    <property type="term" value="F:adenylyltransferase activity"/>
    <property type="evidence" value="ECO:0007669"/>
    <property type="project" value="InterPro"/>
</dbReference>
<feature type="binding site" evidence="11">
    <location>
        <position position="139"/>
    </location>
    <ligand>
        <name>ATP</name>
        <dbReference type="ChEBI" id="CHEBI:30616"/>
    </ligand>
</feature>
<dbReference type="GO" id="GO:0005829">
    <property type="term" value="C:cytosol"/>
    <property type="evidence" value="ECO:0007669"/>
    <property type="project" value="UniProtKB-SubCell"/>
</dbReference>
<evidence type="ECO:0000256" key="12">
    <source>
        <dbReference type="SAM" id="Coils"/>
    </source>
</evidence>
<dbReference type="GO" id="GO:0046872">
    <property type="term" value="F:metal ion binding"/>
    <property type="evidence" value="ECO:0007669"/>
    <property type="project" value="UniProtKB-KW"/>
</dbReference>
<evidence type="ECO:0000256" key="5">
    <source>
        <dbReference type="ARBA" id="ARBA00022723"/>
    </source>
</evidence>
<dbReference type="SMART" id="SM00450">
    <property type="entry name" value="RHOD"/>
    <property type="match status" value="1"/>
</dbReference>
<dbReference type="Pfam" id="PF00581">
    <property type="entry name" value="Rhodanese"/>
    <property type="match status" value="1"/>
</dbReference>
<dbReference type="UniPathway" id="UPA00988"/>
<feature type="domain" description="Rhodanese" evidence="13">
    <location>
        <begin position="348"/>
        <end position="445"/>
    </location>
</feature>
<dbReference type="FunFam" id="3.40.250.10:FF:000014">
    <property type="entry name" value="Adenylyltransferase and sulfurtransferase MOCS3"/>
    <property type="match status" value="1"/>
</dbReference>
<evidence type="ECO:0000256" key="4">
    <source>
        <dbReference type="ARBA" id="ARBA00022694"/>
    </source>
</evidence>
<dbReference type="InterPro" id="IPR028885">
    <property type="entry name" value="MOCS3/Uba4"/>
</dbReference>
<feature type="coiled-coil region" evidence="12">
    <location>
        <begin position="13"/>
        <end position="47"/>
    </location>
</feature>
<feature type="binding site" evidence="11">
    <location>
        <begin position="122"/>
        <end position="126"/>
    </location>
    <ligand>
        <name>ATP</name>
        <dbReference type="ChEBI" id="CHEBI:30616"/>
    </ligand>
</feature>
<keyword evidence="10 11" id="KW-0511">Multifunctional enzyme</keyword>
<proteinExistence type="inferred from homology"/>
<dbReference type="EMBL" id="UFQT01000609">
    <property type="protein sequence ID" value="SSX25689.1"/>
    <property type="molecule type" value="Genomic_DNA"/>
</dbReference>
<dbReference type="GO" id="GO:0002143">
    <property type="term" value="P:tRNA wobble position uridine thiolation"/>
    <property type="evidence" value="ECO:0007669"/>
    <property type="project" value="InterPro"/>
</dbReference>
<dbReference type="Gene3D" id="3.40.50.720">
    <property type="entry name" value="NAD(P)-binding Rossmann-like Domain"/>
    <property type="match status" value="1"/>
</dbReference>
<dbReference type="Gene3D" id="3.40.250.10">
    <property type="entry name" value="Rhodanese-like domain"/>
    <property type="match status" value="1"/>
</dbReference>
<dbReference type="InterPro" id="IPR035985">
    <property type="entry name" value="Ubiquitin-activating_enz"/>
</dbReference>
<dbReference type="GO" id="GO:0032447">
    <property type="term" value="P:protein urmylation"/>
    <property type="evidence" value="ECO:0007669"/>
    <property type="project" value="TreeGrafter"/>
</dbReference>
<dbReference type="EC" id="2.7.7.-" evidence="11"/>
<dbReference type="GO" id="GO:0042292">
    <property type="term" value="F:URM1 activating enzyme activity"/>
    <property type="evidence" value="ECO:0007669"/>
    <property type="project" value="TreeGrafter"/>
</dbReference>
<keyword evidence="6 11" id="KW-0547">Nucleotide-binding</keyword>
<evidence type="ECO:0000256" key="1">
    <source>
        <dbReference type="ARBA" id="ARBA00004514"/>
    </source>
</evidence>
<keyword evidence="8 11" id="KW-0067">ATP-binding</keyword>
<comment type="function">
    <text evidence="11">Plays a central role in 2-thiolation of mcm(5)S(2)U at tRNA wobble positions of cytosolic tRNA(Lys), tRNA(Glu) and tRNA(Gln). Acts by mediating the C-terminal thiocarboxylation of the sulfur carrier URM1. Its N-terminus first activates URM1 as acyl-adenylate (-COAMP), then the persulfide sulfur on the catalytic cysteine is transferred to URM1 to form thiocarboxylation (-COSH) of its C-terminus. The reaction probably involves hydrogen sulfide that is generated from the persulfide intermediate and that acts as nucleophile towards URM1. Subsequently, a transient disulfide bond is formed. Does not use thiosulfate as sulfur donor; NFS1 probably acting as a sulfur donor for thiocarboxylation reactions.</text>
</comment>
<comment type="similarity">
    <text evidence="11">In the N-terminal section; belongs to the HesA/MoeB/ThiF family. UBA4 subfamily.</text>
</comment>
<organism evidence="14">
    <name type="scientific">Culicoides sonorensis</name>
    <name type="common">Biting midge</name>
    <dbReference type="NCBI Taxonomy" id="179676"/>
    <lineage>
        <taxon>Eukaryota</taxon>
        <taxon>Metazoa</taxon>
        <taxon>Ecdysozoa</taxon>
        <taxon>Arthropoda</taxon>
        <taxon>Hexapoda</taxon>
        <taxon>Insecta</taxon>
        <taxon>Pterygota</taxon>
        <taxon>Neoptera</taxon>
        <taxon>Endopterygota</taxon>
        <taxon>Diptera</taxon>
        <taxon>Nematocera</taxon>
        <taxon>Chironomoidea</taxon>
        <taxon>Ceratopogonidae</taxon>
        <taxon>Ceratopogoninae</taxon>
        <taxon>Culicoides</taxon>
        <taxon>Monoculicoides</taxon>
    </lineage>
</organism>
<feature type="binding site" evidence="11">
    <location>
        <position position="115"/>
    </location>
    <ligand>
        <name>ATP</name>
        <dbReference type="ChEBI" id="CHEBI:30616"/>
    </ligand>
</feature>
<comment type="pathway">
    <text evidence="11">tRNA modification; 5-methoxycarbonylmethyl-2-thiouridine-tRNA biosynthesis.</text>
</comment>
<feature type="binding site" evidence="11">
    <location>
        <begin position="183"/>
        <end position="184"/>
    </location>
    <ligand>
        <name>ATP</name>
        <dbReference type="ChEBI" id="CHEBI:30616"/>
    </ligand>
</feature>